<dbReference type="FunFam" id="3.30.160.60:FF:001485">
    <property type="entry name" value="Krueppel-related zinc finger protein"/>
    <property type="match status" value="1"/>
</dbReference>
<dbReference type="Gene3D" id="3.30.160.60">
    <property type="entry name" value="Classic Zinc Finger"/>
    <property type="match status" value="3"/>
</dbReference>
<feature type="non-terminal residue" evidence="13">
    <location>
        <position position="1"/>
    </location>
</feature>
<feature type="region of interest" description="Disordered" evidence="11">
    <location>
        <begin position="421"/>
        <end position="492"/>
    </location>
</feature>
<feature type="compositionally biased region" description="Polar residues" evidence="11">
    <location>
        <begin position="109"/>
        <end position="119"/>
    </location>
</feature>
<keyword evidence="7" id="KW-0804">Transcription</keyword>
<evidence type="ECO:0000259" key="12">
    <source>
        <dbReference type="PROSITE" id="PS50157"/>
    </source>
</evidence>
<evidence type="ECO:0000256" key="4">
    <source>
        <dbReference type="ARBA" id="ARBA00022833"/>
    </source>
</evidence>
<feature type="compositionally biased region" description="Polar residues" evidence="11">
    <location>
        <begin position="189"/>
        <end position="199"/>
    </location>
</feature>
<dbReference type="InterPro" id="IPR036236">
    <property type="entry name" value="Znf_C2H2_sf"/>
</dbReference>
<dbReference type="SUPFAM" id="SSF57667">
    <property type="entry name" value="beta-beta-alpha zinc fingers"/>
    <property type="match status" value="2"/>
</dbReference>
<keyword evidence="2" id="KW-0677">Repeat</keyword>
<gene>
    <name evidence="13" type="ORF">B7463_g11906</name>
</gene>
<evidence type="ECO:0000313" key="14">
    <source>
        <dbReference type="Proteomes" id="UP000258309"/>
    </source>
</evidence>
<evidence type="ECO:0000256" key="8">
    <source>
        <dbReference type="ARBA" id="ARBA00023242"/>
    </source>
</evidence>
<feature type="region of interest" description="Disordered" evidence="11">
    <location>
        <begin position="350"/>
        <end position="394"/>
    </location>
</feature>
<name>A0A3E2GTD4_SCYLI</name>
<evidence type="ECO:0000256" key="2">
    <source>
        <dbReference type="ARBA" id="ARBA00022737"/>
    </source>
</evidence>
<organism evidence="13 14">
    <name type="scientific">Scytalidium lignicola</name>
    <name type="common">Hyphomycete</name>
    <dbReference type="NCBI Taxonomy" id="5539"/>
    <lineage>
        <taxon>Eukaryota</taxon>
        <taxon>Fungi</taxon>
        <taxon>Dikarya</taxon>
        <taxon>Ascomycota</taxon>
        <taxon>Pezizomycotina</taxon>
        <taxon>Leotiomycetes</taxon>
        <taxon>Leotiomycetes incertae sedis</taxon>
        <taxon>Scytalidium</taxon>
    </lineage>
</organism>
<dbReference type="Proteomes" id="UP000258309">
    <property type="component" value="Unassembled WGS sequence"/>
</dbReference>
<dbReference type="PROSITE" id="PS50157">
    <property type="entry name" value="ZINC_FINGER_C2H2_2"/>
    <property type="match status" value="2"/>
</dbReference>
<dbReference type="AlphaFoldDB" id="A0A3E2GTD4"/>
<sequence>MASQEGSVSIAAPVIGSNLSDAAATTTPPTADTSQPDSDIVRTKSLKRSRTEQTDGPTFSSPASIGRASPAAKSQKFAGKFSPKYIPVQPTGTAVMEEQNRGREEDPRTQSQLPMSGTSEPKAISSMMTGARVGMSKPSDAPVAATAVMTEGITPATNAVSIPSPMQFDDKQDTSPASATSLASLGSTVPTGTASSTVVASPGVLTGATDAENRDARSDATGQVPSPLEDQAINRALSFPGNLLGHSDASRGGPTRGTSLPMPGQAIAPRSPSQKKHKCPYCETEFTRHHNLKSHLLTHSQEKPYVCQTCAMRFRRLHDLKRHMKLHTGERPHICPKCDRKFARGDALARHSKGQGGCAGRRASMGSFGGEDEYDGSNAGDGEDGQMDGVMYTNGGAQHHETEMTEEDQRRFSLPSINAQHVSSNHGAQDAYSTHPRGPNTYPPAGSRPPPASGGLYPPNANRGTSSSSGTSPSMTNSVPSGHGSNTSLSSLPLNTGSVSMFAQSAMTESPKPLSPAGMAAHQLGQDPSAIGRQRSPSLTTQFQQQHFGRRQSGRNSPPGMPLQSPHGPPHGGPKLPALSGLAPPESRYTLSSQPPSQQNSGDSHHGGPAGQQMPAPASPNSMFQPPPNAAAGRVGHQGPHHQGSGSVDSNSSNLFAAGDRGVWAYVQTLEDKVKQLSEKMLAMENKEKMQEDKINRLSDEVFSLRNQLNAQNHAQQQHTSLPGPS</sequence>
<feature type="region of interest" description="Disordered" evidence="11">
    <location>
        <begin position="157"/>
        <end position="278"/>
    </location>
</feature>
<feature type="region of interest" description="Disordered" evidence="11">
    <location>
        <begin position="528"/>
        <end position="655"/>
    </location>
</feature>
<feature type="region of interest" description="Disordered" evidence="11">
    <location>
        <begin position="20"/>
        <end position="122"/>
    </location>
</feature>
<evidence type="ECO:0000256" key="10">
    <source>
        <dbReference type="SAM" id="Coils"/>
    </source>
</evidence>
<dbReference type="SMART" id="SM00355">
    <property type="entry name" value="ZnF_C2H2"/>
    <property type="match status" value="3"/>
</dbReference>
<feature type="compositionally biased region" description="Acidic residues" evidence="11">
    <location>
        <begin position="370"/>
        <end position="386"/>
    </location>
</feature>
<evidence type="ECO:0000256" key="3">
    <source>
        <dbReference type="ARBA" id="ARBA00022771"/>
    </source>
</evidence>
<evidence type="ECO:0000256" key="6">
    <source>
        <dbReference type="ARBA" id="ARBA00023125"/>
    </source>
</evidence>
<evidence type="ECO:0000256" key="5">
    <source>
        <dbReference type="ARBA" id="ARBA00023015"/>
    </source>
</evidence>
<evidence type="ECO:0000313" key="13">
    <source>
        <dbReference type="EMBL" id="RFU24434.1"/>
    </source>
</evidence>
<reference evidence="13 14" key="1">
    <citation type="submission" date="2018-05" db="EMBL/GenBank/DDBJ databases">
        <title>Draft genome sequence of Scytalidium lignicola DSM 105466, a ubiquitous saprotrophic fungus.</title>
        <authorList>
            <person name="Buettner E."/>
            <person name="Gebauer A.M."/>
            <person name="Hofrichter M."/>
            <person name="Liers C."/>
            <person name="Kellner H."/>
        </authorList>
    </citation>
    <scope>NUCLEOTIDE SEQUENCE [LARGE SCALE GENOMIC DNA]</scope>
    <source>
        <strain evidence="13 14">DSM 105466</strain>
    </source>
</reference>
<dbReference type="OrthoDB" id="8117402at2759"/>
<feature type="compositionally biased region" description="Polar residues" evidence="11">
    <location>
        <begin position="589"/>
        <end position="602"/>
    </location>
</feature>
<evidence type="ECO:0000256" key="1">
    <source>
        <dbReference type="ARBA" id="ARBA00022723"/>
    </source>
</evidence>
<feature type="compositionally biased region" description="Low complexity" evidence="11">
    <location>
        <begin position="174"/>
        <end position="188"/>
    </location>
</feature>
<accession>A0A3E2GTD4</accession>
<dbReference type="PROSITE" id="PS00028">
    <property type="entry name" value="ZINC_FINGER_C2H2_1"/>
    <property type="match status" value="2"/>
</dbReference>
<keyword evidence="10" id="KW-0175">Coiled coil</keyword>
<feature type="compositionally biased region" description="Low complexity" evidence="11">
    <location>
        <begin position="465"/>
        <end position="492"/>
    </location>
</feature>
<keyword evidence="6" id="KW-0238">DNA-binding</keyword>
<dbReference type="STRING" id="5539.A0A3E2GTD4"/>
<feature type="compositionally biased region" description="Low complexity" evidence="11">
    <location>
        <begin position="637"/>
        <end position="647"/>
    </location>
</feature>
<evidence type="ECO:0000256" key="9">
    <source>
        <dbReference type="PROSITE-ProRule" id="PRU00042"/>
    </source>
</evidence>
<keyword evidence="3 9" id="KW-0863">Zinc-finger</keyword>
<proteinExistence type="predicted"/>
<keyword evidence="8" id="KW-0539">Nucleus</keyword>
<feature type="compositionally biased region" description="Low complexity" evidence="11">
    <location>
        <begin position="20"/>
        <end position="38"/>
    </location>
</feature>
<dbReference type="PANTHER" id="PTHR23235">
    <property type="entry name" value="KRUEPPEL-LIKE TRANSCRIPTION FACTOR"/>
    <property type="match status" value="1"/>
</dbReference>
<keyword evidence="4" id="KW-0862">Zinc</keyword>
<dbReference type="EMBL" id="NCSJ02000448">
    <property type="protein sequence ID" value="RFU24434.1"/>
    <property type="molecule type" value="Genomic_DNA"/>
</dbReference>
<keyword evidence="14" id="KW-1185">Reference proteome</keyword>
<protein>
    <recommendedName>
        <fullName evidence="12">C2H2-type domain-containing protein</fullName>
    </recommendedName>
</protein>
<dbReference type="FunFam" id="3.30.160.60:FF:000446">
    <property type="entry name" value="Zinc finger protein"/>
    <property type="match status" value="1"/>
</dbReference>
<keyword evidence="1" id="KW-0479">Metal-binding</keyword>
<evidence type="ECO:0000256" key="7">
    <source>
        <dbReference type="ARBA" id="ARBA00023163"/>
    </source>
</evidence>
<dbReference type="GO" id="GO:0000978">
    <property type="term" value="F:RNA polymerase II cis-regulatory region sequence-specific DNA binding"/>
    <property type="evidence" value="ECO:0007669"/>
    <property type="project" value="TreeGrafter"/>
</dbReference>
<feature type="domain" description="C2H2-type" evidence="12">
    <location>
        <begin position="305"/>
        <end position="332"/>
    </location>
</feature>
<feature type="compositionally biased region" description="Polar residues" evidence="11">
    <location>
        <begin position="535"/>
        <end position="547"/>
    </location>
</feature>
<comment type="caution">
    <text evidence="13">The sequence shown here is derived from an EMBL/GenBank/DDBJ whole genome shotgun (WGS) entry which is preliminary data.</text>
</comment>
<feature type="coiled-coil region" evidence="10">
    <location>
        <begin position="667"/>
        <end position="701"/>
    </location>
</feature>
<dbReference type="OMA" id="NTHEQHI"/>
<keyword evidence="5" id="KW-0805">Transcription regulation</keyword>
<dbReference type="PANTHER" id="PTHR23235:SF120">
    <property type="entry name" value="KRUPPEL-LIKE FACTOR 15"/>
    <property type="match status" value="1"/>
</dbReference>
<feature type="compositionally biased region" description="Basic and acidic residues" evidence="11">
    <location>
        <begin position="98"/>
        <end position="108"/>
    </location>
</feature>
<feature type="non-terminal residue" evidence="13">
    <location>
        <position position="726"/>
    </location>
</feature>
<dbReference type="Pfam" id="PF00096">
    <property type="entry name" value="zf-C2H2"/>
    <property type="match status" value="2"/>
</dbReference>
<dbReference type="GO" id="GO:0000981">
    <property type="term" value="F:DNA-binding transcription factor activity, RNA polymerase II-specific"/>
    <property type="evidence" value="ECO:0007669"/>
    <property type="project" value="TreeGrafter"/>
</dbReference>
<feature type="domain" description="C2H2-type" evidence="12">
    <location>
        <begin position="277"/>
        <end position="304"/>
    </location>
</feature>
<dbReference type="GO" id="GO:0008270">
    <property type="term" value="F:zinc ion binding"/>
    <property type="evidence" value="ECO:0007669"/>
    <property type="project" value="UniProtKB-KW"/>
</dbReference>
<feature type="compositionally biased region" description="Polar residues" evidence="11">
    <location>
        <begin position="54"/>
        <end position="63"/>
    </location>
</feature>
<dbReference type="InterPro" id="IPR013087">
    <property type="entry name" value="Znf_C2H2_type"/>
</dbReference>
<evidence type="ECO:0000256" key="11">
    <source>
        <dbReference type="SAM" id="MobiDB-lite"/>
    </source>
</evidence>